<protein>
    <submittedName>
        <fullName evidence="1">Uncharacterized protein</fullName>
    </submittedName>
</protein>
<comment type="caution">
    <text evidence="1">The sequence shown here is derived from an EMBL/GenBank/DDBJ whole genome shotgun (WGS) entry which is preliminary data.</text>
</comment>
<dbReference type="EMBL" id="LXQA010405359">
    <property type="protein sequence ID" value="MCI49715.1"/>
    <property type="molecule type" value="Genomic_DNA"/>
</dbReference>
<evidence type="ECO:0000313" key="2">
    <source>
        <dbReference type="Proteomes" id="UP000265520"/>
    </source>
</evidence>
<keyword evidence="2" id="KW-1185">Reference proteome</keyword>
<reference evidence="1 2" key="1">
    <citation type="journal article" date="2018" name="Front. Plant Sci.">
        <title>Red Clover (Trifolium pratense) and Zigzag Clover (T. medium) - A Picture of Genomic Similarities and Differences.</title>
        <authorList>
            <person name="Dluhosova J."/>
            <person name="Istvanek J."/>
            <person name="Nedelnik J."/>
            <person name="Repkova J."/>
        </authorList>
    </citation>
    <scope>NUCLEOTIDE SEQUENCE [LARGE SCALE GENOMIC DNA]</scope>
    <source>
        <strain evidence="2">cv. 10/8</strain>
        <tissue evidence="1">Leaf</tissue>
    </source>
</reference>
<name>A0A392SNX1_9FABA</name>
<organism evidence="1 2">
    <name type="scientific">Trifolium medium</name>
    <dbReference type="NCBI Taxonomy" id="97028"/>
    <lineage>
        <taxon>Eukaryota</taxon>
        <taxon>Viridiplantae</taxon>
        <taxon>Streptophyta</taxon>
        <taxon>Embryophyta</taxon>
        <taxon>Tracheophyta</taxon>
        <taxon>Spermatophyta</taxon>
        <taxon>Magnoliopsida</taxon>
        <taxon>eudicotyledons</taxon>
        <taxon>Gunneridae</taxon>
        <taxon>Pentapetalae</taxon>
        <taxon>rosids</taxon>
        <taxon>fabids</taxon>
        <taxon>Fabales</taxon>
        <taxon>Fabaceae</taxon>
        <taxon>Papilionoideae</taxon>
        <taxon>50 kb inversion clade</taxon>
        <taxon>NPAAA clade</taxon>
        <taxon>Hologalegina</taxon>
        <taxon>IRL clade</taxon>
        <taxon>Trifolieae</taxon>
        <taxon>Trifolium</taxon>
    </lineage>
</organism>
<accession>A0A392SNX1</accession>
<sequence>MNQFLYMAARRLPAQDWLCRAQQPATTAQTNCCPRPAPGAYANPTFCINLEGKSQQSPPCL</sequence>
<dbReference type="Proteomes" id="UP000265520">
    <property type="component" value="Unassembled WGS sequence"/>
</dbReference>
<evidence type="ECO:0000313" key="1">
    <source>
        <dbReference type="EMBL" id="MCI49715.1"/>
    </source>
</evidence>
<proteinExistence type="predicted"/>
<dbReference type="AlphaFoldDB" id="A0A392SNX1"/>